<gene>
    <name evidence="2" type="ORF">EXIGLDRAFT_696967</name>
</gene>
<dbReference type="OrthoDB" id="10666713at2759"/>
<keyword evidence="3" id="KW-1185">Reference proteome</keyword>
<keyword evidence="1" id="KW-0175">Coiled coil</keyword>
<dbReference type="Proteomes" id="UP000077266">
    <property type="component" value="Unassembled WGS sequence"/>
</dbReference>
<name>A0A165EZJ1_EXIGL</name>
<accession>A0A165EZJ1</accession>
<feature type="coiled-coil region" evidence="1">
    <location>
        <begin position="26"/>
        <end position="60"/>
    </location>
</feature>
<reference evidence="2 3" key="1">
    <citation type="journal article" date="2016" name="Mol. Biol. Evol.">
        <title>Comparative Genomics of Early-Diverging Mushroom-Forming Fungi Provides Insights into the Origins of Lignocellulose Decay Capabilities.</title>
        <authorList>
            <person name="Nagy L.G."/>
            <person name="Riley R."/>
            <person name="Tritt A."/>
            <person name="Adam C."/>
            <person name="Daum C."/>
            <person name="Floudas D."/>
            <person name="Sun H."/>
            <person name="Yadav J.S."/>
            <person name="Pangilinan J."/>
            <person name="Larsson K.H."/>
            <person name="Matsuura K."/>
            <person name="Barry K."/>
            <person name="Labutti K."/>
            <person name="Kuo R."/>
            <person name="Ohm R.A."/>
            <person name="Bhattacharya S.S."/>
            <person name="Shirouzu T."/>
            <person name="Yoshinaga Y."/>
            <person name="Martin F.M."/>
            <person name="Grigoriev I.V."/>
            <person name="Hibbett D.S."/>
        </authorList>
    </citation>
    <scope>NUCLEOTIDE SEQUENCE [LARGE SCALE GENOMIC DNA]</scope>
    <source>
        <strain evidence="2 3">HHB12029</strain>
    </source>
</reference>
<dbReference type="EMBL" id="KV426108">
    <property type="protein sequence ID" value="KZV88055.1"/>
    <property type="molecule type" value="Genomic_DNA"/>
</dbReference>
<sequence length="172" mass="19461">MNQVYQERLATSAHIEHARRQEAENARVALERATAAETRCNELETRCRDLTARLAERDRQVSEVRAALDGAMGLADIMQNIWTARLQDMQIAATRLQDALMKPTFRAVFDAVRNEAFLYTMLGVCGSSAEPGQFTLLPYDTRIQLLPGPSEIESHLTQKLPSLDEHYTQRQS</sequence>
<evidence type="ECO:0000313" key="2">
    <source>
        <dbReference type="EMBL" id="KZV88055.1"/>
    </source>
</evidence>
<protein>
    <submittedName>
        <fullName evidence="2">Uncharacterized protein</fullName>
    </submittedName>
</protein>
<evidence type="ECO:0000256" key="1">
    <source>
        <dbReference type="SAM" id="Coils"/>
    </source>
</evidence>
<dbReference type="InParanoid" id="A0A165EZJ1"/>
<proteinExistence type="predicted"/>
<organism evidence="2 3">
    <name type="scientific">Exidia glandulosa HHB12029</name>
    <dbReference type="NCBI Taxonomy" id="1314781"/>
    <lineage>
        <taxon>Eukaryota</taxon>
        <taxon>Fungi</taxon>
        <taxon>Dikarya</taxon>
        <taxon>Basidiomycota</taxon>
        <taxon>Agaricomycotina</taxon>
        <taxon>Agaricomycetes</taxon>
        <taxon>Auriculariales</taxon>
        <taxon>Exidiaceae</taxon>
        <taxon>Exidia</taxon>
    </lineage>
</organism>
<dbReference type="AlphaFoldDB" id="A0A165EZJ1"/>
<evidence type="ECO:0000313" key="3">
    <source>
        <dbReference type="Proteomes" id="UP000077266"/>
    </source>
</evidence>